<evidence type="ECO:0000313" key="2">
    <source>
        <dbReference type="Proteomes" id="UP000652761"/>
    </source>
</evidence>
<keyword evidence="2" id="KW-1185">Reference proteome</keyword>
<sequence length="68" mass="7511">MCAMCRELGDLRTSALGRFSVSQAVSSGLCPDTCVVPSRSVSSVLATLTPLFELYVQLRERRQWDNDS</sequence>
<dbReference type="EMBL" id="NMUH01000058">
    <property type="protein sequence ID" value="MQL70150.1"/>
    <property type="molecule type" value="Genomic_DNA"/>
</dbReference>
<evidence type="ECO:0000313" key="1">
    <source>
        <dbReference type="EMBL" id="MQL70150.1"/>
    </source>
</evidence>
<organism evidence="1 2">
    <name type="scientific">Colocasia esculenta</name>
    <name type="common">Wild taro</name>
    <name type="synonym">Arum esculentum</name>
    <dbReference type="NCBI Taxonomy" id="4460"/>
    <lineage>
        <taxon>Eukaryota</taxon>
        <taxon>Viridiplantae</taxon>
        <taxon>Streptophyta</taxon>
        <taxon>Embryophyta</taxon>
        <taxon>Tracheophyta</taxon>
        <taxon>Spermatophyta</taxon>
        <taxon>Magnoliopsida</taxon>
        <taxon>Liliopsida</taxon>
        <taxon>Araceae</taxon>
        <taxon>Aroideae</taxon>
        <taxon>Colocasieae</taxon>
        <taxon>Colocasia</taxon>
    </lineage>
</organism>
<reference evidence="1" key="1">
    <citation type="submission" date="2017-07" db="EMBL/GenBank/DDBJ databases">
        <title>Taro Niue Genome Assembly and Annotation.</title>
        <authorList>
            <person name="Atibalentja N."/>
            <person name="Keating K."/>
            <person name="Fields C.J."/>
        </authorList>
    </citation>
    <scope>NUCLEOTIDE SEQUENCE</scope>
    <source>
        <strain evidence="1">Niue_2</strain>
        <tissue evidence="1">Leaf</tissue>
    </source>
</reference>
<protein>
    <submittedName>
        <fullName evidence="1">Uncharacterized protein</fullName>
    </submittedName>
</protein>
<gene>
    <name evidence="1" type="ORF">Taro_002452</name>
</gene>
<comment type="caution">
    <text evidence="1">The sequence shown here is derived from an EMBL/GenBank/DDBJ whole genome shotgun (WGS) entry which is preliminary data.</text>
</comment>
<accession>A0A843TLK6</accession>
<proteinExistence type="predicted"/>
<dbReference type="Proteomes" id="UP000652761">
    <property type="component" value="Unassembled WGS sequence"/>
</dbReference>
<dbReference type="AlphaFoldDB" id="A0A843TLK6"/>
<name>A0A843TLK6_COLES</name>